<organism evidence="1">
    <name type="scientific">viral metagenome</name>
    <dbReference type="NCBI Taxonomy" id="1070528"/>
    <lineage>
        <taxon>unclassified sequences</taxon>
        <taxon>metagenomes</taxon>
        <taxon>organismal metagenomes</taxon>
    </lineage>
</organism>
<sequence>MKEFIKNILSFDKPGIYGKEECLFVNANFVLVKDHKMIDDNEQNLHLTAWCRNINVKSLKDLNSNYIIHLKEIKSKVIDIIKTRYSGFNNLDIFIHYPPQFWQLHIHFRNKSLAKTSPKNEIFYLKDVIKQLENTNFKCFL</sequence>
<dbReference type="PANTHER" id="PTHR12978:SF0">
    <property type="entry name" value="M7GPPPX DIPHOSPHATASE"/>
    <property type="match status" value="1"/>
</dbReference>
<dbReference type="GO" id="GO:0000932">
    <property type="term" value="C:P-body"/>
    <property type="evidence" value="ECO:0007669"/>
    <property type="project" value="TreeGrafter"/>
</dbReference>
<dbReference type="InterPro" id="IPR008594">
    <property type="entry name" value="DcpS/DCS2"/>
</dbReference>
<dbReference type="GO" id="GO:0016787">
    <property type="term" value="F:hydrolase activity"/>
    <property type="evidence" value="ECO:0007669"/>
    <property type="project" value="InterPro"/>
</dbReference>
<dbReference type="EMBL" id="MN740583">
    <property type="protein sequence ID" value="QHU35138.1"/>
    <property type="molecule type" value="Genomic_DNA"/>
</dbReference>
<dbReference type="InterPro" id="IPR036265">
    <property type="entry name" value="HIT-like_sf"/>
</dbReference>
<dbReference type="Pfam" id="PF11969">
    <property type="entry name" value="DcpS_C"/>
    <property type="match status" value="1"/>
</dbReference>
<reference evidence="1" key="1">
    <citation type="journal article" date="2020" name="Nature">
        <title>Giant virus diversity and host interactions through global metagenomics.</title>
        <authorList>
            <person name="Schulz F."/>
            <person name="Roux S."/>
            <person name="Paez-Espino D."/>
            <person name="Jungbluth S."/>
            <person name="Walsh D.A."/>
            <person name="Denef V.J."/>
            <person name="McMahon K.D."/>
            <person name="Konstantinidis K.T."/>
            <person name="Eloe-Fadrosh E.A."/>
            <person name="Kyrpides N.C."/>
            <person name="Woyke T."/>
        </authorList>
    </citation>
    <scope>NUCLEOTIDE SEQUENCE</scope>
    <source>
        <strain evidence="1">GVMAG-S-1017745-26</strain>
    </source>
</reference>
<dbReference type="PANTHER" id="PTHR12978">
    <property type="entry name" value="HISTIDINE TRIAD HIT PROTEIN MEMBER"/>
    <property type="match status" value="1"/>
</dbReference>
<name>A0A6C0LYN4_9ZZZZ</name>
<protein>
    <recommendedName>
        <fullName evidence="2">HIT domain-containing protein</fullName>
    </recommendedName>
</protein>
<proteinExistence type="predicted"/>
<dbReference type="AlphaFoldDB" id="A0A6C0LYN4"/>
<evidence type="ECO:0000313" key="1">
    <source>
        <dbReference type="EMBL" id="QHU35138.1"/>
    </source>
</evidence>
<dbReference type="GO" id="GO:0000340">
    <property type="term" value="F:RNA 7-methylguanosine cap binding"/>
    <property type="evidence" value="ECO:0007669"/>
    <property type="project" value="TreeGrafter"/>
</dbReference>
<accession>A0A6C0LYN4</accession>
<dbReference type="Gene3D" id="3.30.428.10">
    <property type="entry name" value="HIT-like"/>
    <property type="match status" value="1"/>
</dbReference>
<dbReference type="GO" id="GO:0005634">
    <property type="term" value="C:nucleus"/>
    <property type="evidence" value="ECO:0007669"/>
    <property type="project" value="TreeGrafter"/>
</dbReference>
<evidence type="ECO:0008006" key="2">
    <source>
        <dbReference type="Google" id="ProtNLM"/>
    </source>
</evidence>
<dbReference type="GO" id="GO:0000290">
    <property type="term" value="P:deadenylation-dependent decapping of nuclear-transcribed mRNA"/>
    <property type="evidence" value="ECO:0007669"/>
    <property type="project" value="InterPro"/>
</dbReference>
<dbReference type="SUPFAM" id="SSF54197">
    <property type="entry name" value="HIT-like"/>
    <property type="match status" value="1"/>
</dbReference>